<keyword evidence="6" id="KW-1185">Reference proteome</keyword>
<dbReference type="InterPro" id="IPR054722">
    <property type="entry name" value="PolX-like_BBD"/>
</dbReference>
<keyword evidence="1" id="KW-0479">Metal-binding</keyword>
<proteinExistence type="predicted"/>
<dbReference type="GO" id="GO:0008270">
    <property type="term" value="F:zinc ion binding"/>
    <property type="evidence" value="ECO:0007669"/>
    <property type="project" value="UniProtKB-KW"/>
</dbReference>
<sequence length="602" mass="68448">MDVRSKANVKNISSDISKSNNAGRRARSDDKPKEGKEVQCYECDGYGHIRTECGTYFKKQKMGLAVTWSDESEAEESANLVTALTGRWGSDEDSTNDEVTFEELATTYRKLCHKSVEVCKQVESQKKVITQLENEKVQHLETISKLKTEAVVLNAKLDESQQVESQKIVQLENEKADHVETISKLKTEAMFFNYKLEEMTKYVRMLNNGPDSLDKILQTGQITGDKSGIGYNESKPECSYTGCKPKTKSKCSHSKRKPVMSHHMSQYQKRRHPVHHQTHYQPRPKHHRTVNKKQWVPKTNVTSLIAHTPFRVSAKEDWYFDSGCSRHMTGNKDLLTDLHPHDTSYVTFGNGAKGEIKGIGKIECLGVPELDKVLLVKGLTANLISISQLYDQGMEMSISARGNLKIDERQVCGKCQTRMSHQKPRLNITSKGEKLMMTQIDRRLDQMVEHSHMQSEVGKNLVGLELQVKQMEGSMCLSQSKCAKNNVKKIGMESERTPVLLKDENGVCAIYQAEYIAVGSSCSQQGWLNLILTEYNVTHDVMTLYYDNLSATTMSKNPIQHSWTKHFDSCHHFIREFLEDKITALKHEMQLADKFARVLDDN</sequence>
<feature type="region of interest" description="Disordered" evidence="3">
    <location>
        <begin position="1"/>
        <end position="33"/>
    </location>
</feature>
<feature type="region of interest" description="Disordered" evidence="3">
    <location>
        <begin position="264"/>
        <end position="290"/>
    </location>
</feature>
<evidence type="ECO:0000256" key="3">
    <source>
        <dbReference type="SAM" id="MobiDB-lite"/>
    </source>
</evidence>
<dbReference type="CDD" id="cd09272">
    <property type="entry name" value="RNase_HI_RT_Ty1"/>
    <property type="match status" value="1"/>
</dbReference>
<dbReference type="Pfam" id="PF22936">
    <property type="entry name" value="Pol_BBD"/>
    <property type="match status" value="1"/>
</dbReference>
<dbReference type="SUPFAM" id="SSF57756">
    <property type="entry name" value="Retrovirus zinc finger-like domains"/>
    <property type="match status" value="1"/>
</dbReference>
<feature type="region of interest" description="Disordered" evidence="3">
    <location>
        <begin position="240"/>
        <end position="259"/>
    </location>
</feature>
<dbReference type="PROSITE" id="PS50158">
    <property type="entry name" value="ZF_CCHC"/>
    <property type="match status" value="1"/>
</dbReference>
<dbReference type="InterPro" id="IPR001878">
    <property type="entry name" value="Znf_CCHC"/>
</dbReference>
<dbReference type="GO" id="GO:0003676">
    <property type="term" value="F:nucleic acid binding"/>
    <property type="evidence" value="ECO:0007669"/>
    <property type="project" value="InterPro"/>
</dbReference>
<evidence type="ECO:0000256" key="2">
    <source>
        <dbReference type="SAM" id="Coils"/>
    </source>
</evidence>
<accession>A0A9D5AN02</accession>
<keyword evidence="2" id="KW-0175">Coiled coil</keyword>
<feature type="compositionally biased region" description="Basic residues" evidence="3">
    <location>
        <begin position="268"/>
        <end position="290"/>
    </location>
</feature>
<feature type="compositionally biased region" description="Low complexity" evidence="3">
    <location>
        <begin position="8"/>
        <end position="21"/>
    </location>
</feature>
<organism evidence="5 6">
    <name type="scientific">Pisum sativum</name>
    <name type="common">Garden pea</name>
    <name type="synonym">Lathyrus oleraceus</name>
    <dbReference type="NCBI Taxonomy" id="3888"/>
    <lineage>
        <taxon>Eukaryota</taxon>
        <taxon>Viridiplantae</taxon>
        <taxon>Streptophyta</taxon>
        <taxon>Embryophyta</taxon>
        <taxon>Tracheophyta</taxon>
        <taxon>Spermatophyta</taxon>
        <taxon>Magnoliopsida</taxon>
        <taxon>eudicotyledons</taxon>
        <taxon>Gunneridae</taxon>
        <taxon>Pentapetalae</taxon>
        <taxon>rosids</taxon>
        <taxon>fabids</taxon>
        <taxon>Fabales</taxon>
        <taxon>Fabaceae</taxon>
        <taxon>Papilionoideae</taxon>
        <taxon>50 kb inversion clade</taxon>
        <taxon>NPAAA clade</taxon>
        <taxon>Hologalegina</taxon>
        <taxon>IRL clade</taxon>
        <taxon>Fabeae</taxon>
        <taxon>Lathyrus</taxon>
    </lineage>
</organism>
<keyword evidence="1" id="KW-0862">Zinc</keyword>
<feature type="compositionally biased region" description="Basic residues" evidence="3">
    <location>
        <begin position="245"/>
        <end position="259"/>
    </location>
</feature>
<dbReference type="InterPro" id="IPR036875">
    <property type="entry name" value="Znf_CCHC_sf"/>
</dbReference>
<dbReference type="EMBL" id="JAMSHJ010000004">
    <property type="protein sequence ID" value="KAI5418132.1"/>
    <property type="molecule type" value="Genomic_DNA"/>
</dbReference>
<evidence type="ECO:0000313" key="5">
    <source>
        <dbReference type="EMBL" id="KAI5418132.1"/>
    </source>
</evidence>
<dbReference type="Proteomes" id="UP001058974">
    <property type="component" value="Chromosome 4"/>
</dbReference>
<feature type="coiled-coil region" evidence="2">
    <location>
        <begin position="122"/>
        <end position="188"/>
    </location>
</feature>
<keyword evidence="1" id="KW-0863">Zinc-finger</keyword>
<evidence type="ECO:0000259" key="4">
    <source>
        <dbReference type="PROSITE" id="PS50158"/>
    </source>
</evidence>
<comment type="caution">
    <text evidence="5">The sequence shown here is derived from an EMBL/GenBank/DDBJ whole genome shotgun (WGS) entry which is preliminary data.</text>
</comment>
<evidence type="ECO:0000313" key="6">
    <source>
        <dbReference type="Proteomes" id="UP001058974"/>
    </source>
</evidence>
<gene>
    <name evidence="5" type="ORF">KIW84_042677</name>
</gene>
<name>A0A9D5AN02_PEA</name>
<dbReference type="Gramene" id="Psat04G0267700-T1">
    <property type="protein sequence ID" value="KAI5418132.1"/>
    <property type="gene ID" value="KIW84_042677"/>
</dbReference>
<evidence type="ECO:0000256" key="1">
    <source>
        <dbReference type="PROSITE-ProRule" id="PRU00047"/>
    </source>
</evidence>
<reference evidence="5 6" key="1">
    <citation type="journal article" date="2022" name="Nat. Genet.">
        <title>Improved pea reference genome and pan-genome highlight genomic features and evolutionary characteristics.</title>
        <authorList>
            <person name="Yang T."/>
            <person name="Liu R."/>
            <person name="Luo Y."/>
            <person name="Hu S."/>
            <person name="Wang D."/>
            <person name="Wang C."/>
            <person name="Pandey M.K."/>
            <person name="Ge S."/>
            <person name="Xu Q."/>
            <person name="Li N."/>
            <person name="Li G."/>
            <person name="Huang Y."/>
            <person name="Saxena R.K."/>
            <person name="Ji Y."/>
            <person name="Li M."/>
            <person name="Yan X."/>
            <person name="He Y."/>
            <person name="Liu Y."/>
            <person name="Wang X."/>
            <person name="Xiang C."/>
            <person name="Varshney R.K."/>
            <person name="Ding H."/>
            <person name="Gao S."/>
            <person name="Zong X."/>
        </authorList>
    </citation>
    <scope>NUCLEOTIDE SEQUENCE [LARGE SCALE GENOMIC DNA]</scope>
    <source>
        <strain evidence="5 6">cv. Zhongwan 6</strain>
    </source>
</reference>
<protein>
    <recommendedName>
        <fullName evidence="4">CCHC-type domain-containing protein</fullName>
    </recommendedName>
</protein>
<feature type="domain" description="CCHC-type" evidence="4">
    <location>
        <begin position="40"/>
        <end position="53"/>
    </location>
</feature>
<dbReference type="AlphaFoldDB" id="A0A9D5AN02"/>